<dbReference type="PANTHER" id="PTHR31862:SF1">
    <property type="entry name" value="UPF0261 DOMAIN PROTEIN (AFU_ORTHOLOGUE AFUA_1G10120)"/>
    <property type="match status" value="1"/>
</dbReference>
<feature type="domain" description="UPF0261" evidence="2">
    <location>
        <begin position="10"/>
        <end position="183"/>
    </location>
</feature>
<gene>
    <name evidence="4" type="ORF">DS843_17515</name>
</gene>
<dbReference type="HAMAP" id="MF_00677">
    <property type="entry name" value="UPF0261"/>
    <property type="match status" value="1"/>
</dbReference>
<sequence>MADAARRAATVYVVGCHDTKGMELDYVRGLIAAEGLSVLTVDVGTRSPEVPADIPAREVAAFHPDGADAVLGTDDRGLAVSRMAEAFRRFVRQRSAVEHSDVSGMIGLGGSGGTAIIAPGMRELPVGTPKLLVSTVASGNVASYVGETDLCMMPSVTDVAGLNRISRRVLGNAAHAMAGMVARAIPATDAKPALGLTMFGVTTPCVTQVTRALDPAYDCLVFHATGTGGRAMEKLVASGLLAGVLDVTTTEVCDLLMGGIFSAGEERLDAVARAGVPYVGSCGALDMVNFGPRDSVPDRYRDRLFYLHNPQVTLMRTTADENRAMGAWIGRKLNAFTGPVRFLIPEGGVSALDAPGQPFHDPEADAALFDALERTVEQTDARRLVRLPHHINDPAFAAALVRAIRDIAATGHGATP</sequence>
<feature type="domain" description="UPF0261" evidence="3">
    <location>
        <begin position="191"/>
        <end position="406"/>
    </location>
</feature>
<accession>A0A9W7TYA9</accession>
<dbReference type="Gene3D" id="3.40.50.12030">
    <property type="entry name" value="Uncharacterised protein family UPF0261, NC domain"/>
    <property type="match status" value="1"/>
</dbReference>
<dbReference type="CDD" id="cd15488">
    <property type="entry name" value="Tm-1-like"/>
    <property type="match status" value="1"/>
</dbReference>
<dbReference type="InterPro" id="IPR056778">
    <property type="entry name" value="UPF0261_C"/>
</dbReference>
<protein>
    <recommendedName>
        <fullName evidence="1">UPF0261 protein DS843_17515</fullName>
    </recommendedName>
</protein>
<reference evidence="4 5" key="1">
    <citation type="submission" date="2018-07" db="EMBL/GenBank/DDBJ databases">
        <title>Genome sequence of Azospirillum sp. ATCC 49961.</title>
        <authorList>
            <person name="Sant'Anna F.H."/>
            <person name="Baldani J.I."/>
            <person name="Zilli J.E."/>
            <person name="Reis V.M."/>
            <person name="Hartmann A."/>
            <person name="Cruz L."/>
            <person name="de Souza E.M."/>
            <person name="de Oliveira Pedrosa F."/>
            <person name="Passaglia L.M.P."/>
        </authorList>
    </citation>
    <scope>NUCLEOTIDE SEQUENCE [LARGE SCALE GENOMIC DNA]</scope>
    <source>
        <strain evidence="4 5">ATCC 49961</strain>
    </source>
</reference>
<dbReference type="Proteomes" id="UP000480854">
    <property type="component" value="Unassembled WGS sequence"/>
</dbReference>
<dbReference type="PIRSF" id="PIRSF033271">
    <property type="entry name" value="UCP033271"/>
    <property type="match status" value="1"/>
</dbReference>
<dbReference type="InterPro" id="IPR051353">
    <property type="entry name" value="Tobamovirus_resist_UPF0261"/>
</dbReference>
<dbReference type="Pfam" id="PF06792">
    <property type="entry name" value="UPF0261"/>
    <property type="match status" value="1"/>
</dbReference>
<comment type="caution">
    <text evidence="4">The sequence shown here is derived from an EMBL/GenBank/DDBJ whole genome shotgun (WGS) entry which is preliminary data.</text>
</comment>
<keyword evidence="5" id="KW-1185">Reference proteome</keyword>
<dbReference type="Gene3D" id="3.40.50.12020">
    <property type="entry name" value="Uncharacterised protein family UPF0261, NN domain"/>
    <property type="match status" value="1"/>
</dbReference>
<evidence type="ECO:0000256" key="1">
    <source>
        <dbReference type="HAMAP-Rule" id="MF_00677"/>
    </source>
</evidence>
<evidence type="ECO:0000259" key="2">
    <source>
        <dbReference type="Pfam" id="PF06792"/>
    </source>
</evidence>
<dbReference type="PANTHER" id="PTHR31862">
    <property type="entry name" value="UPF0261 DOMAIN PROTEIN (AFU_ORTHOLOGUE AFUA_1G10120)"/>
    <property type="match status" value="1"/>
</dbReference>
<dbReference type="InterPro" id="IPR008322">
    <property type="entry name" value="UPF0261"/>
</dbReference>
<dbReference type="NCBIfam" id="NF002674">
    <property type="entry name" value="PRK02399.1-2"/>
    <property type="match status" value="1"/>
</dbReference>
<dbReference type="InterPro" id="IPR044122">
    <property type="entry name" value="UPF0261_N"/>
</dbReference>
<proteinExistence type="inferred from homology"/>
<dbReference type="AlphaFoldDB" id="A0A9W7TYA9"/>
<name>A0A9W7TYA9_9PROT</name>
<comment type="similarity">
    <text evidence="1">Belongs to the UPF0261 family.</text>
</comment>
<evidence type="ECO:0000313" key="5">
    <source>
        <dbReference type="Proteomes" id="UP000480854"/>
    </source>
</evidence>
<organism evidence="4 5">
    <name type="scientific">Roseomonas genomospecies 6</name>
    <dbReference type="NCBI Taxonomy" id="214106"/>
    <lineage>
        <taxon>Bacteria</taxon>
        <taxon>Pseudomonadati</taxon>
        <taxon>Pseudomonadota</taxon>
        <taxon>Alphaproteobacteria</taxon>
        <taxon>Acetobacterales</taxon>
        <taxon>Roseomonadaceae</taxon>
        <taxon>Roseomonas</taxon>
    </lineage>
</organism>
<dbReference type="EMBL" id="QOKW01000013">
    <property type="protein sequence ID" value="KAA0679298.1"/>
    <property type="molecule type" value="Genomic_DNA"/>
</dbReference>
<dbReference type="Pfam" id="PF23189">
    <property type="entry name" value="UPF0261_C"/>
    <property type="match status" value="1"/>
</dbReference>
<dbReference type="RefSeq" id="WP_149470159.1">
    <property type="nucleotide sequence ID" value="NZ_QOKW01000013.1"/>
</dbReference>
<dbReference type="NCBIfam" id="NF002673">
    <property type="entry name" value="PRK02399.1-1"/>
    <property type="match status" value="1"/>
</dbReference>
<evidence type="ECO:0000259" key="3">
    <source>
        <dbReference type="Pfam" id="PF23189"/>
    </source>
</evidence>
<evidence type="ECO:0000313" key="4">
    <source>
        <dbReference type="EMBL" id="KAA0679298.1"/>
    </source>
</evidence>
<dbReference type="OrthoDB" id="9776369at2"/>